<dbReference type="STRING" id="1227739.Hsw_1565"/>
<dbReference type="Proteomes" id="UP000019423">
    <property type="component" value="Chromosome"/>
</dbReference>
<reference evidence="1 2" key="1">
    <citation type="submission" date="2014-01" db="EMBL/GenBank/DDBJ databases">
        <title>Complete genome sequence of ionizing-radiation resistance bacterium Hymenobacter swuensis DY53.</title>
        <authorList>
            <person name="Jung J.-H."/>
            <person name="Jeong S.-W."/>
            <person name="Joe M.-H."/>
            <person name="Cho y.-j."/>
            <person name="Kim M.-K."/>
            <person name="Lim S.-Y."/>
        </authorList>
    </citation>
    <scope>NUCLEOTIDE SEQUENCE [LARGE SCALE GENOMIC DNA]</scope>
    <source>
        <strain evidence="1 2">DY53</strain>
    </source>
</reference>
<sequence>MLLSAVSYASSTPPASAGACVACTMLKRGKRVADGLAVGLMMVKKSKKRNPT</sequence>
<dbReference type="RefSeq" id="WP_155832891.1">
    <property type="nucleotide sequence ID" value="NZ_CP007145.1"/>
</dbReference>
<dbReference type="PATRIC" id="fig|1227739.3.peg.1792"/>
<dbReference type="KEGG" id="hsw:Hsw_1565"/>
<protein>
    <submittedName>
        <fullName evidence="1">Uncharacterized protein</fullName>
    </submittedName>
</protein>
<organism evidence="1 2">
    <name type="scientific">Hymenobacter swuensis DY53</name>
    <dbReference type="NCBI Taxonomy" id="1227739"/>
    <lineage>
        <taxon>Bacteria</taxon>
        <taxon>Pseudomonadati</taxon>
        <taxon>Bacteroidota</taxon>
        <taxon>Cytophagia</taxon>
        <taxon>Cytophagales</taxon>
        <taxon>Hymenobacteraceae</taxon>
        <taxon>Hymenobacter</taxon>
    </lineage>
</organism>
<proteinExistence type="predicted"/>
<dbReference type="AlphaFoldDB" id="W8F5X7"/>
<keyword evidence="2" id="KW-1185">Reference proteome</keyword>
<dbReference type="EMBL" id="CP007145">
    <property type="protein sequence ID" value="AHJ97160.1"/>
    <property type="molecule type" value="Genomic_DNA"/>
</dbReference>
<accession>W8F5X7</accession>
<name>W8F5X7_9BACT</name>
<gene>
    <name evidence="1" type="ORF">Hsw_1565</name>
</gene>
<dbReference type="HOGENOM" id="CLU_3080685_0_0_10"/>
<evidence type="ECO:0000313" key="1">
    <source>
        <dbReference type="EMBL" id="AHJ97160.1"/>
    </source>
</evidence>
<evidence type="ECO:0000313" key="2">
    <source>
        <dbReference type="Proteomes" id="UP000019423"/>
    </source>
</evidence>